<proteinExistence type="predicted"/>
<dbReference type="AlphaFoldDB" id="A0A2T4C7Z3"/>
<sequence length="94" mass="10676">MKKNMGVYTMPVCLLFLLDGHACSFPFFPCLLTFFVSLFSLFSANNESISHYPPRFRPPFLSFDSRLSLCFCRIMPLSRYQAPLRGGGVEQGPL</sequence>
<dbReference type="Proteomes" id="UP000240760">
    <property type="component" value="Unassembled WGS sequence"/>
</dbReference>
<gene>
    <name evidence="1" type="ORF">M440DRAFT_286538</name>
</gene>
<dbReference type="EMBL" id="KZ679130">
    <property type="protein sequence ID" value="PTB77638.1"/>
    <property type="molecule type" value="Genomic_DNA"/>
</dbReference>
<reference evidence="1 2" key="1">
    <citation type="submission" date="2016-07" db="EMBL/GenBank/DDBJ databases">
        <title>Multiple horizontal gene transfer events from other fungi enriched the ability of initially mycotrophic Trichoderma (Ascomycota) to feed on dead plant biomass.</title>
        <authorList>
            <consortium name="DOE Joint Genome Institute"/>
            <person name="Aerts A."/>
            <person name="Atanasova L."/>
            <person name="Chenthamara K."/>
            <person name="Zhang J."/>
            <person name="Grujic M."/>
            <person name="Henrissat B."/>
            <person name="Kuo A."/>
            <person name="Salamov A."/>
            <person name="Lipzen A."/>
            <person name="Labutti K."/>
            <person name="Barry K."/>
            <person name="Miao Y."/>
            <person name="Rahimi M.J."/>
            <person name="Shen Q."/>
            <person name="Grigoriev I.V."/>
            <person name="Kubicek C.P."/>
            <person name="Druzhinina I.S."/>
        </authorList>
    </citation>
    <scope>NUCLEOTIDE SEQUENCE [LARGE SCALE GENOMIC DNA]</scope>
    <source>
        <strain evidence="1 2">ATCC 18648</strain>
    </source>
</reference>
<evidence type="ECO:0000313" key="1">
    <source>
        <dbReference type="EMBL" id="PTB77638.1"/>
    </source>
</evidence>
<evidence type="ECO:0000313" key="2">
    <source>
        <dbReference type="Proteomes" id="UP000240760"/>
    </source>
</evidence>
<protein>
    <submittedName>
        <fullName evidence="1">Uncharacterized protein</fullName>
    </submittedName>
</protein>
<accession>A0A2T4C7Z3</accession>
<organism evidence="1 2">
    <name type="scientific">Trichoderma longibrachiatum ATCC 18648</name>
    <dbReference type="NCBI Taxonomy" id="983965"/>
    <lineage>
        <taxon>Eukaryota</taxon>
        <taxon>Fungi</taxon>
        <taxon>Dikarya</taxon>
        <taxon>Ascomycota</taxon>
        <taxon>Pezizomycotina</taxon>
        <taxon>Sordariomycetes</taxon>
        <taxon>Hypocreomycetidae</taxon>
        <taxon>Hypocreales</taxon>
        <taxon>Hypocreaceae</taxon>
        <taxon>Trichoderma</taxon>
    </lineage>
</organism>
<keyword evidence="2" id="KW-1185">Reference proteome</keyword>
<name>A0A2T4C7Z3_TRILO</name>